<dbReference type="Gene3D" id="1.10.10.60">
    <property type="entry name" value="Homeodomain-like"/>
    <property type="match status" value="1"/>
</dbReference>
<dbReference type="Pfam" id="PF00249">
    <property type="entry name" value="Myb_DNA-binding"/>
    <property type="match status" value="1"/>
</dbReference>
<dbReference type="EMBL" id="JAXQNO010000010">
    <property type="protein sequence ID" value="KAK4789782.1"/>
    <property type="molecule type" value="Genomic_DNA"/>
</dbReference>
<protein>
    <submittedName>
        <fullName evidence="6">Uncharacterized protein</fullName>
    </submittedName>
</protein>
<dbReference type="SMART" id="SM00717">
    <property type="entry name" value="SANT"/>
    <property type="match status" value="1"/>
</dbReference>
<feature type="domain" description="HTH myb-type" evidence="5">
    <location>
        <begin position="17"/>
        <end position="56"/>
    </location>
</feature>
<evidence type="ECO:0000313" key="7">
    <source>
        <dbReference type="Proteomes" id="UP001346149"/>
    </source>
</evidence>
<dbReference type="InterPro" id="IPR017930">
    <property type="entry name" value="Myb_dom"/>
</dbReference>
<accession>A0AAN7R4T5</accession>
<dbReference type="InterPro" id="IPR009057">
    <property type="entry name" value="Homeodomain-like_sf"/>
</dbReference>
<evidence type="ECO:0000259" key="4">
    <source>
        <dbReference type="PROSITE" id="PS50090"/>
    </source>
</evidence>
<evidence type="ECO:0000259" key="5">
    <source>
        <dbReference type="PROSITE" id="PS51294"/>
    </source>
</evidence>
<sequence length="140" mass="15140">MGDVVDSKKKASTRVSSKESSRGAWRAEEDRKLAEAIAVHGPKRWKTLAAQAAPRSVSSGVEMATQLAEGKEGAMGDRSTAGVAATTTSHRGGDSLPKPSNQSFDDNAADDDFFDFSNESPMNLEWVTRFLEFDEHGHKP</sequence>
<dbReference type="Proteomes" id="UP001346149">
    <property type="component" value="Unassembled WGS sequence"/>
</dbReference>
<dbReference type="InterPro" id="IPR001005">
    <property type="entry name" value="SANT/Myb"/>
</dbReference>
<name>A0AAN7R4T5_TRANT</name>
<dbReference type="GO" id="GO:0005634">
    <property type="term" value="C:nucleus"/>
    <property type="evidence" value="ECO:0007669"/>
    <property type="project" value="UniProtKB-SubCell"/>
</dbReference>
<evidence type="ECO:0000256" key="2">
    <source>
        <dbReference type="ARBA" id="ARBA00023242"/>
    </source>
</evidence>
<evidence type="ECO:0000256" key="1">
    <source>
        <dbReference type="ARBA" id="ARBA00004123"/>
    </source>
</evidence>
<dbReference type="SUPFAM" id="SSF46689">
    <property type="entry name" value="Homeodomain-like"/>
    <property type="match status" value="1"/>
</dbReference>
<dbReference type="CDD" id="cd00167">
    <property type="entry name" value="SANT"/>
    <property type="match status" value="1"/>
</dbReference>
<evidence type="ECO:0000313" key="6">
    <source>
        <dbReference type="EMBL" id="KAK4789782.1"/>
    </source>
</evidence>
<dbReference type="PROSITE" id="PS50090">
    <property type="entry name" value="MYB_LIKE"/>
    <property type="match status" value="1"/>
</dbReference>
<dbReference type="AlphaFoldDB" id="A0AAN7R4T5"/>
<evidence type="ECO:0000256" key="3">
    <source>
        <dbReference type="SAM" id="MobiDB-lite"/>
    </source>
</evidence>
<gene>
    <name evidence="6" type="ORF">SAY86_017086</name>
</gene>
<comment type="caution">
    <text evidence="6">The sequence shown here is derived from an EMBL/GenBank/DDBJ whole genome shotgun (WGS) entry which is preliminary data.</text>
</comment>
<comment type="subcellular location">
    <subcellularLocation>
        <location evidence="1">Nucleus</location>
    </subcellularLocation>
</comment>
<feature type="region of interest" description="Disordered" evidence="3">
    <location>
        <begin position="1"/>
        <end position="28"/>
    </location>
</feature>
<dbReference type="PROSITE" id="PS51294">
    <property type="entry name" value="HTH_MYB"/>
    <property type="match status" value="1"/>
</dbReference>
<organism evidence="6 7">
    <name type="scientific">Trapa natans</name>
    <name type="common">Water chestnut</name>
    <dbReference type="NCBI Taxonomy" id="22666"/>
    <lineage>
        <taxon>Eukaryota</taxon>
        <taxon>Viridiplantae</taxon>
        <taxon>Streptophyta</taxon>
        <taxon>Embryophyta</taxon>
        <taxon>Tracheophyta</taxon>
        <taxon>Spermatophyta</taxon>
        <taxon>Magnoliopsida</taxon>
        <taxon>eudicotyledons</taxon>
        <taxon>Gunneridae</taxon>
        <taxon>Pentapetalae</taxon>
        <taxon>rosids</taxon>
        <taxon>malvids</taxon>
        <taxon>Myrtales</taxon>
        <taxon>Lythraceae</taxon>
        <taxon>Trapa</taxon>
    </lineage>
</organism>
<feature type="region of interest" description="Disordered" evidence="3">
    <location>
        <begin position="68"/>
        <end position="112"/>
    </location>
</feature>
<reference evidence="6 7" key="1">
    <citation type="journal article" date="2023" name="Hortic Res">
        <title>Pangenome of water caltrop reveals structural variations and asymmetric subgenome divergence after allopolyploidization.</title>
        <authorList>
            <person name="Zhang X."/>
            <person name="Chen Y."/>
            <person name="Wang L."/>
            <person name="Yuan Y."/>
            <person name="Fang M."/>
            <person name="Shi L."/>
            <person name="Lu R."/>
            <person name="Comes H.P."/>
            <person name="Ma Y."/>
            <person name="Chen Y."/>
            <person name="Huang G."/>
            <person name="Zhou Y."/>
            <person name="Zheng Z."/>
            <person name="Qiu Y."/>
        </authorList>
    </citation>
    <scope>NUCLEOTIDE SEQUENCE [LARGE SCALE GENOMIC DNA]</scope>
    <source>
        <strain evidence="6">F231</strain>
    </source>
</reference>
<feature type="compositionally biased region" description="Basic and acidic residues" evidence="3">
    <location>
        <begin position="16"/>
        <end position="28"/>
    </location>
</feature>
<proteinExistence type="predicted"/>
<feature type="domain" description="Myb-like" evidence="4">
    <location>
        <begin position="17"/>
        <end position="56"/>
    </location>
</feature>
<keyword evidence="2" id="KW-0539">Nucleus</keyword>
<keyword evidence="7" id="KW-1185">Reference proteome</keyword>